<organism evidence="4 5">
    <name type="scientific">Pseudanabaena catenata USMAC16</name>
    <dbReference type="NCBI Taxonomy" id="1855837"/>
    <lineage>
        <taxon>Bacteria</taxon>
        <taxon>Bacillati</taxon>
        <taxon>Cyanobacteriota</taxon>
        <taxon>Cyanophyceae</taxon>
        <taxon>Pseudanabaenales</taxon>
        <taxon>Pseudanabaenaceae</taxon>
        <taxon>Pseudanabaena</taxon>
    </lineage>
</organism>
<dbReference type="SMART" id="SM00342">
    <property type="entry name" value="HTH_ARAC"/>
    <property type="match status" value="1"/>
</dbReference>
<evidence type="ECO:0000313" key="4">
    <source>
        <dbReference type="EMBL" id="MDG3493915.1"/>
    </source>
</evidence>
<evidence type="ECO:0000256" key="1">
    <source>
        <dbReference type="ARBA" id="ARBA00023015"/>
    </source>
</evidence>
<dbReference type="Proteomes" id="UP001152872">
    <property type="component" value="Unassembled WGS sequence"/>
</dbReference>
<dbReference type="RefSeq" id="WP_009625971.1">
    <property type="nucleotide sequence ID" value="NZ_VBTY01000026.1"/>
</dbReference>
<dbReference type="Pfam" id="PF12833">
    <property type="entry name" value="HTH_18"/>
    <property type="match status" value="1"/>
</dbReference>
<proteinExistence type="predicted"/>
<evidence type="ECO:0000256" key="2">
    <source>
        <dbReference type="ARBA" id="ARBA00023163"/>
    </source>
</evidence>
<dbReference type="EMBL" id="VBTY01000026">
    <property type="protein sequence ID" value="MDG3493915.1"/>
    <property type="molecule type" value="Genomic_DNA"/>
</dbReference>
<keyword evidence="2" id="KW-0804">Transcription</keyword>
<reference evidence="4" key="1">
    <citation type="submission" date="2019-05" db="EMBL/GenBank/DDBJ databases">
        <title>Whole genome sequencing of Pseudanabaena catenata USMAC16.</title>
        <authorList>
            <person name="Khan Z."/>
            <person name="Omar W.M."/>
            <person name="Convey P."/>
            <person name="Merican F."/>
            <person name="Najimudin N."/>
        </authorList>
    </citation>
    <scope>NUCLEOTIDE SEQUENCE</scope>
    <source>
        <strain evidence="4">USMAC16</strain>
    </source>
</reference>
<keyword evidence="1" id="KW-0805">Transcription regulation</keyword>
<dbReference type="Gene3D" id="1.10.10.60">
    <property type="entry name" value="Homeodomain-like"/>
    <property type="match status" value="1"/>
</dbReference>
<evidence type="ECO:0000313" key="5">
    <source>
        <dbReference type="Proteomes" id="UP001152872"/>
    </source>
</evidence>
<feature type="domain" description="HTH araC/xylS-type" evidence="3">
    <location>
        <begin position="346"/>
        <end position="393"/>
    </location>
</feature>
<dbReference type="GO" id="GO:0043565">
    <property type="term" value="F:sequence-specific DNA binding"/>
    <property type="evidence" value="ECO:0007669"/>
    <property type="project" value="InterPro"/>
</dbReference>
<protein>
    <recommendedName>
        <fullName evidence="3">HTH araC/xylS-type domain-containing protein</fullName>
    </recommendedName>
</protein>
<dbReference type="GO" id="GO:0003700">
    <property type="term" value="F:DNA-binding transcription factor activity"/>
    <property type="evidence" value="ECO:0007669"/>
    <property type="project" value="InterPro"/>
</dbReference>
<dbReference type="InterPro" id="IPR009057">
    <property type="entry name" value="Homeodomain-like_sf"/>
</dbReference>
<sequence length="408" mass="47725">MNKKGTDLNPIGFNKQSMEMMMSSLVTSPFDVYESPSNNIMLTEFKKFSQKIIKHKAYVPFFEVFDVRPSQCEYTHFIGDKWIKKNSDSSGFSFYASEIEYGLKVNSGSFVDGNLLGINPAFFNKILNGYQSNGLFPDFLKDIQDPCIQKYIQDIVFDIKNSAYTQNYLSVDYTGLRIEENIAYLLRLIAGKHLSTKCNFGARQVKEIIEYFDDKVITNQPITIEELIEKFPVEESLYWLDAFKNDLKKTPYQYYIDRKNVFLSGLVEENQRMLISDQKKLFNLIHELVENPDSSLAFEFQMGNETLLQFLSRKLDYDRYKHENSFKNHCEKMGIACLRYYLFLCIEKAKHLLITTEKSIGEISCICGFDDDKSFRKSFRNRANNLKPEKFREDYKKTSLRFDLKVGD</sequence>
<keyword evidence="5" id="KW-1185">Reference proteome</keyword>
<dbReference type="PROSITE" id="PS01124">
    <property type="entry name" value="HTH_ARAC_FAMILY_2"/>
    <property type="match status" value="1"/>
</dbReference>
<dbReference type="AlphaFoldDB" id="A0A9X4M7D3"/>
<evidence type="ECO:0000259" key="3">
    <source>
        <dbReference type="PROSITE" id="PS01124"/>
    </source>
</evidence>
<name>A0A9X4M7D3_9CYAN</name>
<comment type="caution">
    <text evidence="4">The sequence shown here is derived from an EMBL/GenBank/DDBJ whole genome shotgun (WGS) entry which is preliminary data.</text>
</comment>
<gene>
    <name evidence="4" type="ORF">FEV09_05030</name>
</gene>
<dbReference type="InterPro" id="IPR018060">
    <property type="entry name" value="HTH_AraC"/>
</dbReference>
<accession>A0A9X4M7D3</accession>
<dbReference type="SUPFAM" id="SSF46689">
    <property type="entry name" value="Homeodomain-like"/>
    <property type="match status" value="1"/>
</dbReference>